<gene>
    <name evidence="1" type="ORF">ATZ36_10870</name>
</gene>
<protein>
    <submittedName>
        <fullName evidence="1">Uncharacterized protein</fullName>
    </submittedName>
</protein>
<keyword evidence="2" id="KW-1185">Reference proteome</keyword>
<reference evidence="1 2" key="1">
    <citation type="submission" date="2015-11" db="EMBL/GenBank/DDBJ databases">
        <title>Evidence for parallel genomic evolution in an endosymbiosis of termite gut flagellates.</title>
        <authorList>
            <person name="Zheng H."/>
        </authorList>
    </citation>
    <scope>NUCLEOTIDE SEQUENCE [LARGE SCALE GENOMIC DNA]</scope>
    <source>
        <strain evidence="1 2">CET450</strain>
    </source>
</reference>
<organism evidence="1 2">
    <name type="scientific">Endomicrobium trichonymphae</name>
    <dbReference type="NCBI Taxonomy" id="1408204"/>
    <lineage>
        <taxon>Bacteria</taxon>
        <taxon>Pseudomonadati</taxon>
        <taxon>Elusimicrobiota</taxon>
        <taxon>Endomicrobiia</taxon>
        <taxon>Endomicrobiales</taxon>
        <taxon>Endomicrobiaceae</taxon>
        <taxon>Candidatus Endomicrobiellum</taxon>
    </lineage>
</organism>
<evidence type="ECO:0000313" key="2">
    <source>
        <dbReference type="Proteomes" id="UP000095237"/>
    </source>
</evidence>
<proteinExistence type="predicted"/>
<dbReference type="EMBL" id="LNVX01000808">
    <property type="protein sequence ID" value="OEG69197.1"/>
    <property type="molecule type" value="Genomic_DNA"/>
</dbReference>
<comment type="caution">
    <text evidence="1">The sequence shown here is derived from an EMBL/GenBank/DDBJ whole genome shotgun (WGS) entry which is preliminary data.</text>
</comment>
<sequence>MHAIGVDISIFNSFIANCKINTYDNVSLEKNIKIITERFFENPKFSKNLEFEQVLIEKLKEFNDKYFPVSEFRYKIKQKLIDENKYGREKENLFLPVYKNLLTKYKIEFLKQNPKTFIDK</sequence>
<dbReference type="AlphaFoldDB" id="A0A1E5IFD3"/>
<accession>A0A1E5IFD3</accession>
<dbReference type="Proteomes" id="UP000095237">
    <property type="component" value="Unassembled WGS sequence"/>
</dbReference>
<name>A0A1E5IFD3_ENDTX</name>
<evidence type="ECO:0000313" key="1">
    <source>
        <dbReference type="EMBL" id="OEG69197.1"/>
    </source>
</evidence>